<dbReference type="AlphaFoldDB" id="A0A2N3I0X7"/>
<keyword evidence="1" id="KW-0812">Transmembrane</keyword>
<proteinExistence type="predicted"/>
<evidence type="ECO:0000313" key="3">
    <source>
        <dbReference type="Proteomes" id="UP000233535"/>
    </source>
</evidence>
<reference evidence="2 3" key="1">
    <citation type="journal article" date="2017" name="Front. Microbiol.">
        <title>Labilibaculum manganireducens gen. nov., sp. nov. and Labilibaculum filiforme sp. nov., Novel Bacteroidetes Isolated from Subsurface Sediments of the Baltic Sea.</title>
        <authorList>
            <person name="Vandieken V."/>
            <person name="Marshall I.P."/>
            <person name="Niemann H."/>
            <person name="Engelen B."/>
            <person name="Cypionka H."/>
        </authorList>
    </citation>
    <scope>NUCLEOTIDE SEQUENCE [LARGE SCALE GENOMIC DNA]</scope>
    <source>
        <strain evidence="2 3">59.16B</strain>
    </source>
</reference>
<dbReference type="EMBL" id="MVDD01000004">
    <property type="protein sequence ID" value="PKQ63970.1"/>
    <property type="molecule type" value="Genomic_DNA"/>
</dbReference>
<dbReference type="Gene3D" id="1.10.10.1320">
    <property type="entry name" value="Anti-sigma factor, zinc-finger domain"/>
    <property type="match status" value="1"/>
</dbReference>
<keyword evidence="3" id="KW-1185">Reference proteome</keyword>
<protein>
    <recommendedName>
        <fullName evidence="4">Zinc-finger domain-containing protein</fullName>
    </recommendedName>
</protein>
<organism evidence="2 3">
    <name type="scientific">Labilibaculum filiforme</name>
    <dbReference type="NCBI Taxonomy" id="1940526"/>
    <lineage>
        <taxon>Bacteria</taxon>
        <taxon>Pseudomonadati</taxon>
        <taxon>Bacteroidota</taxon>
        <taxon>Bacteroidia</taxon>
        <taxon>Marinilabiliales</taxon>
        <taxon>Marinifilaceae</taxon>
        <taxon>Labilibaculum</taxon>
    </lineage>
</organism>
<name>A0A2N3I0X7_9BACT</name>
<keyword evidence="1" id="KW-0472">Membrane</keyword>
<gene>
    <name evidence="2" type="ORF">BZG02_08130</name>
</gene>
<dbReference type="InterPro" id="IPR041916">
    <property type="entry name" value="Anti_sigma_zinc_sf"/>
</dbReference>
<dbReference type="Proteomes" id="UP000233535">
    <property type="component" value="Unassembled WGS sequence"/>
</dbReference>
<evidence type="ECO:0000256" key="1">
    <source>
        <dbReference type="SAM" id="Phobius"/>
    </source>
</evidence>
<sequence length="145" mass="16606">MKCKTVNSKLIFYLEKELLKDEMVLVENHLSTCNRCSEHLALLKNAMGVIDKEKMQAVNPYFLSKTLNRWKEEQEESSSPVFTRVVMPALLGLVFLMAIGSGIFMGANFAKDSENLQQSNVIDPYFNEIDSETIELFFLNDGYHE</sequence>
<accession>A0A2N3I0X7</accession>
<keyword evidence="1" id="KW-1133">Transmembrane helix</keyword>
<comment type="caution">
    <text evidence="2">The sequence shown here is derived from an EMBL/GenBank/DDBJ whole genome shotgun (WGS) entry which is preliminary data.</text>
</comment>
<evidence type="ECO:0000313" key="2">
    <source>
        <dbReference type="EMBL" id="PKQ63970.1"/>
    </source>
</evidence>
<dbReference type="OrthoDB" id="1121441at2"/>
<evidence type="ECO:0008006" key="4">
    <source>
        <dbReference type="Google" id="ProtNLM"/>
    </source>
</evidence>
<feature type="transmembrane region" description="Helical" evidence="1">
    <location>
        <begin position="85"/>
        <end position="110"/>
    </location>
</feature>
<dbReference type="RefSeq" id="WP_101260918.1">
    <property type="nucleotide sequence ID" value="NZ_MVDD01000004.1"/>
</dbReference>